<accession>X1UCF3</accession>
<protein>
    <submittedName>
        <fullName evidence="1">Uncharacterized protein</fullName>
    </submittedName>
</protein>
<gene>
    <name evidence="1" type="ORF">S12H4_35284</name>
</gene>
<proteinExistence type="predicted"/>
<name>X1UCF3_9ZZZZ</name>
<sequence>MCLAKTTLMSAVSAAPLAETAGIYIANDCVNTSMVIQHNVIGPYNLPDNPLAIGIDDNWGKSWCIDNFINADIPIQHAGGGNYLIANHETTSPGGAGSVETGGSS</sequence>
<reference evidence="1" key="1">
    <citation type="journal article" date="2014" name="Front. Microbiol.">
        <title>High frequency of phylogenetically diverse reductive dehalogenase-homologous genes in deep subseafloor sedimentary metagenomes.</title>
        <authorList>
            <person name="Kawai M."/>
            <person name="Futagami T."/>
            <person name="Toyoda A."/>
            <person name="Takaki Y."/>
            <person name="Nishi S."/>
            <person name="Hori S."/>
            <person name="Arai W."/>
            <person name="Tsubouchi T."/>
            <person name="Morono Y."/>
            <person name="Uchiyama I."/>
            <person name="Ito T."/>
            <person name="Fujiyama A."/>
            <person name="Inagaki F."/>
            <person name="Takami H."/>
        </authorList>
    </citation>
    <scope>NUCLEOTIDE SEQUENCE</scope>
    <source>
        <strain evidence="1">Expedition CK06-06</strain>
    </source>
</reference>
<dbReference type="AlphaFoldDB" id="X1UCF3"/>
<organism evidence="1">
    <name type="scientific">marine sediment metagenome</name>
    <dbReference type="NCBI Taxonomy" id="412755"/>
    <lineage>
        <taxon>unclassified sequences</taxon>
        <taxon>metagenomes</taxon>
        <taxon>ecological metagenomes</taxon>
    </lineage>
</organism>
<evidence type="ECO:0000313" key="1">
    <source>
        <dbReference type="EMBL" id="GAI97550.1"/>
    </source>
</evidence>
<dbReference type="EMBL" id="BARW01020942">
    <property type="protein sequence ID" value="GAI97550.1"/>
    <property type="molecule type" value="Genomic_DNA"/>
</dbReference>
<comment type="caution">
    <text evidence="1">The sequence shown here is derived from an EMBL/GenBank/DDBJ whole genome shotgun (WGS) entry which is preliminary data.</text>
</comment>